<name>A0A1C3EHB2_9PLAN</name>
<evidence type="ECO:0000256" key="3">
    <source>
        <dbReference type="SAM" id="MobiDB-lite"/>
    </source>
</evidence>
<keyword evidence="1 5" id="KW-0489">Methyltransferase</keyword>
<dbReference type="InterPro" id="IPR004441">
    <property type="entry name" value="rRNA_MeTrfase_TrmH"/>
</dbReference>
<feature type="compositionally biased region" description="Basic and acidic residues" evidence="3">
    <location>
        <begin position="62"/>
        <end position="83"/>
    </location>
</feature>
<dbReference type="GO" id="GO:0008173">
    <property type="term" value="F:RNA methyltransferase activity"/>
    <property type="evidence" value="ECO:0007669"/>
    <property type="project" value="InterPro"/>
</dbReference>
<dbReference type="GO" id="GO:0006396">
    <property type="term" value="P:RNA processing"/>
    <property type="evidence" value="ECO:0007669"/>
    <property type="project" value="InterPro"/>
</dbReference>
<dbReference type="PANTHER" id="PTHR46429:SF1">
    <property type="entry name" value="23S RRNA (GUANOSINE-2'-O-)-METHYLTRANSFERASE RLMB"/>
    <property type="match status" value="1"/>
</dbReference>
<evidence type="ECO:0000259" key="4">
    <source>
        <dbReference type="Pfam" id="PF00588"/>
    </source>
</evidence>
<evidence type="ECO:0000256" key="1">
    <source>
        <dbReference type="ARBA" id="ARBA00022603"/>
    </source>
</evidence>
<feature type="region of interest" description="Disordered" evidence="3">
    <location>
        <begin position="50"/>
        <end position="83"/>
    </location>
</feature>
<comment type="caution">
    <text evidence="5">The sequence shown here is derived from an EMBL/GenBank/DDBJ whole genome shotgun (WGS) entry which is preliminary data.</text>
</comment>
<dbReference type="OrthoDB" id="9794400at2"/>
<dbReference type="InterPro" id="IPR029028">
    <property type="entry name" value="Alpha/beta_knot_MTases"/>
</dbReference>
<feature type="domain" description="tRNA/rRNA methyltransferase SpoU type" evidence="4">
    <location>
        <begin position="119"/>
        <end position="258"/>
    </location>
</feature>
<dbReference type="PANTHER" id="PTHR46429">
    <property type="entry name" value="23S RRNA (GUANOSINE-2'-O-)-METHYLTRANSFERASE RLMB"/>
    <property type="match status" value="1"/>
</dbReference>
<dbReference type="AlphaFoldDB" id="A0A1C3EHB2"/>
<evidence type="ECO:0000256" key="2">
    <source>
        <dbReference type="ARBA" id="ARBA00022679"/>
    </source>
</evidence>
<sequence>MTVTLRNPHSVLAALQYRPHDVLEIVTTANPSSAWSEVLEQARVHRIPIRTALPSSGSERPASGKDRGGKFERQSSSEATVRDRAPLTVEQLFELAPPGPLASKSDAPGGVEGNRHGIWLALDCLQDPHNVGAVFRAAAFFGVRGIIATRDRSAPLSGTAYDVSAGGLESIPFAQPPNLARALEIAKKSGVWVLGTSEHAQQPLSSIKADRPWLIVIGNEEGGLRRLTLELCDEVCSIPSQGAVGSLNVSVATGILLYALAR</sequence>
<dbReference type="GO" id="GO:0005829">
    <property type="term" value="C:cytosol"/>
    <property type="evidence" value="ECO:0007669"/>
    <property type="project" value="TreeGrafter"/>
</dbReference>
<dbReference type="SUPFAM" id="SSF75217">
    <property type="entry name" value="alpha/beta knot"/>
    <property type="match status" value="1"/>
</dbReference>
<dbReference type="Pfam" id="PF00588">
    <property type="entry name" value="SpoU_methylase"/>
    <property type="match status" value="1"/>
</dbReference>
<organism evidence="5 6">
    <name type="scientific">Planctopirus hydrillae</name>
    <dbReference type="NCBI Taxonomy" id="1841610"/>
    <lineage>
        <taxon>Bacteria</taxon>
        <taxon>Pseudomonadati</taxon>
        <taxon>Planctomycetota</taxon>
        <taxon>Planctomycetia</taxon>
        <taxon>Planctomycetales</taxon>
        <taxon>Planctomycetaceae</taxon>
        <taxon>Planctopirus</taxon>
    </lineage>
</organism>
<dbReference type="RefSeq" id="WP_068847138.1">
    <property type="nucleotide sequence ID" value="NZ_LYDR01000063.1"/>
</dbReference>
<dbReference type="STRING" id="1841610.A6X21_19935"/>
<dbReference type="CDD" id="cd18103">
    <property type="entry name" value="SpoU-like_RlmB"/>
    <property type="match status" value="1"/>
</dbReference>
<dbReference type="GO" id="GO:0032259">
    <property type="term" value="P:methylation"/>
    <property type="evidence" value="ECO:0007669"/>
    <property type="project" value="UniProtKB-KW"/>
</dbReference>
<reference evidence="5 6" key="1">
    <citation type="submission" date="2016-05" db="EMBL/GenBank/DDBJ databases">
        <title>Genomic and physiological characterization of Planctopirus sp. isolated from fresh water lake.</title>
        <authorList>
            <person name="Subhash Y."/>
            <person name="Ramana C."/>
        </authorList>
    </citation>
    <scope>NUCLEOTIDE SEQUENCE [LARGE SCALE GENOMIC DNA]</scope>
    <source>
        <strain evidence="5 6">JC280</strain>
    </source>
</reference>
<dbReference type="InterPro" id="IPR029026">
    <property type="entry name" value="tRNA_m1G_MTases_N"/>
</dbReference>
<gene>
    <name evidence="5" type="ORF">A6X21_19935</name>
</gene>
<keyword evidence="6" id="KW-1185">Reference proteome</keyword>
<keyword evidence="2 5" id="KW-0808">Transferase</keyword>
<evidence type="ECO:0000313" key="5">
    <source>
        <dbReference type="EMBL" id="ODA32627.1"/>
    </source>
</evidence>
<dbReference type="Proteomes" id="UP000094828">
    <property type="component" value="Unassembled WGS sequence"/>
</dbReference>
<dbReference type="EMBL" id="LYDR01000063">
    <property type="protein sequence ID" value="ODA32627.1"/>
    <property type="molecule type" value="Genomic_DNA"/>
</dbReference>
<dbReference type="GO" id="GO:0003723">
    <property type="term" value="F:RNA binding"/>
    <property type="evidence" value="ECO:0007669"/>
    <property type="project" value="InterPro"/>
</dbReference>
<evidence type="ECO:0000313" key="6">
    <source>
        <dbReference type="Proteomes" id="UP000094828"/>
    </source>
</evidence>
<protein>
    <submittedName>
        <fullName evidence="5">23S rRNA (Guanosine(2251)-2'-O)-methyltransferase RlmB</fullName>
    </submittedName>
</protein>
<accession>A0A1C3EHB2</accession>
<proteinExistence type="predicted"/>
<dbReference type="InterPro" id="IPR001537">
    <property type="entry name" value="SpoU_MeTrfase"/>
</dbReference>
<dbReference type="Gene3D" id="3.40.1280.10">
    <property type="match status" value="1"/>
</dbReference>